<sequence length="175" mass="19202">MVFPSVYAALEPYLDVPFNASLSAILLLTYRSLVSKPALLLTIVLVASAVITIFDRTSTKGEMIKTMAELPLGLGSVLLFIVASRPVKARWLHAFTIYVNFAVYGNIVMMVATPSGDTFSWSLLQGRLPCAVGLDHYSRVQSAVEDYPASRQPLRLHCRIKELDFSPTPSTGSSY</sequence>
<evidence type="ECO:0000313" key="2">
    <source>
        <dbReference type="EMBL" id="RSL81895.1"/>
    </source>
</evidence>
<gene>
    <name evidence="2" type="ORF">CEP52_017089</name>
</gene>
<reference evidence="2 3" key="1">
    <citation type="submission" date="2017-06" db="EMBL/GenBank/DDBJ databases">
        <title>Comparative genomic analysis of Ambrosia Fusariam Clade fungi.</title>
        <authorList>
            <person name="Stajich J.E."/>
            <person name="Carrillo J."/>
            <person name="Kijimoto T."/>
            <person name="Eskalen A."/>
            <person name="O'Donnell K."/>
            <person name="Kasson M."/>
        </authorList>
    </citation>
    <scope>NUCLEOTIDE SEQUENCE [LARGE SCALE GENOMIC DNA]</scope>
    <source>
        <strain evidence="2 3">NRRL62579</strain>
    </source>
</reference>
<dbReference type="AlphaFoldDB" id="A0A428RWI9"/>
<feature type="transmembrane region" description="Helical" evidence="1">
    <location>
        <begin position="37"/>
        <end position="54"/>
    </location>
</feature>
<evidence type="ECO:0000313" key="3">
    <source>
        <dbReference type="Proteomes" id="UP000287144"/>
    </source>
</evidence>
<keyword evidence="1" id="KW-1133">Transmembrane helix</keyword>
<accession>A0A428RWI9</accession>
<feature type="transmembrane region" description="Helical" evidence="1">
    <location>
        <begin position="66"/>
        <end position="85"/>
    </location>
</feature>
<dbReference type="EMBL" id="NKCK01000441">
    <property type="protein sequence ID" value="RSL81895.1"/>
    <property type="molecule type" value="Genomic_DNA"/>
</dbReference>
<name>A0A428RWI9_9HYPO</name>
<evidence type="ECO:0000256" key="1">
    <source>
        <dbReference type="SAM" id="Phobius"/>
    </source>
</evidence>
<comment type="caution">
    <text evidence="2">The sequence shown here is derived from an EMBL/GenBank/DDBJ whole genome shotgun (WGS) entry which is preliminary data.</text>
</comment>
<keyword evidence="3" id="KW-1185">Reference proteome</keyword>
<keyword evidence="1" id="KW-0472">Membrane</keyword>
<keyword evidence="1" id="KW-0812">Transmembrane</keyword>
<feature type="transmembrane region" description="Helical" evidence="1">
    <location>
        <begin position="91"/>
        <end position="112"/>
    </location>
</feature>
<protein>
    <submittedName>
        <fullName evidence="2">Uncharacterized protein</fullName>
    </submittedName>
</protein>
<dbReference type="Proteomes" id="UP000287144">
    <property type="component" value="Unassembled WGS sequence"/>
</dbReference>
<proteinExistence type="predicted"/>
<organism evidence="2 3">
    <name type="scientific">Fusarium oligoseptatum</name>
    <dbReference type="NCBI Taxonomy" id="2604345"/>
    <lineage>
        <taxon>Eukaryota</taxon>
        <taxon>Fungi</taxon>
        <taxon>Dikarya</taxon>
        <taxon>Ascomycota</taxon>
        <taxon>Pezizomycotina</taxon>
        <taxon>Sordariomycetes</taxon>
        <taxon>Hypocreomycetidae</taxon>
        <taxon>Hypocreales</taxon>
        <taxon>Nectriaceae</taxon>
        <taxon>Fusarium</taxon>
        <taxon>Fusarium solani species complex</taxon>
    </lineage>
</organism>